<name>A0A382ALQ7_9ZZZZ</name>
<protein>
    <submittedName>
        <fullName evidence="1">Uncharacterized protein</fullName>
    </submittedName>
</protein>
<organism evidence="1">
    <name type="scientific">marine metagenome</name>
    <dbReference type="NCBI Taxonomy" id="408172"/>
    <lineage>
        <taxon>unclassified sequences</taxon>
        <taxon>metagenomes</taxon>
        <taxon>ecological metagenomes</taxon>
    </lineage>
</organism>
<gene>
    <name evidence="1" type="ORF">METZ01_LOCUS155290</name>
</gene>
<dbReference type="EMBL" id="UINC01025925">
    <property type="protein sequence ID" value="SVB02436.1"/>
    <property type="molecule type" value="Genomic_DNA"/>
</dbReference>
<evidence type="ECO:0000313" key="1">
    <source>
        <dbReference type="EMBL" id="SVB02436.1"/>
    </source>
</evidence>
<sequence>MSSNKSDEEVFKFVFKSLSHLVLSGLIKIP</sequence>
<dbReference type="AlphaFoldDB" id="A0A382ALQ7"/>
<proteinExistence type="predicted"/>
<accession>A0A382ALQ7</accession>
<reference evidence="1" key="1">
    <citation type="submission" date="2018-05" db="EMBL/GenBank/DDBJ databases">
        <authorList>
            <person name="Lanie J.A."/>
            <person name="Ng W.-L."/>
            <person name="Kazmierczak K.M."/>
            <person name="Andrzejewski T.M."/>
            <person name="Davidsen T.M."/>
            <person name="Wayne K.J."/>
            <person name="Tettelin H."/>
            <person name="Glass J.I."/>
            <person name="Rusch D."/>
            <person name="Podicherti R."/>
            <person name="Tsui H.-C.T."/>
            <person name="Winkler M.E."/>
        </authorList>
    </citation>
    <scope>NUCLEOTIDE SEQUENCE</scope>
</reference>